<evidence type="ECO:0000313" key="4">
    <source>
        <dbReference type="Proteomes" id="UP001139521"/>
    </source>
</evidence>
<feature type="coiled-coil region" evidence="1">
    <location>
        <begin position="181"/>
        <end position="208"/>
    </location>
</feature>
<dbReference type="AlphaFoldDB" id="A0A9X2CR32"/>
<name>A0A9X2CR32_9FLAO</name>
<keyword evidence="4" id="KW-1185">Reference proteome</keyword>
<gene>
    <name evidence="3" type="ORF">L1967_20895</name>
</gene>
<sequence>MKKIILSIYAMILCHSAFSQDMLRGFYLNPLGGNWESYKAMAFGKPDVKWGGLMWNNTNTLFGNGDDFTIYTYSNRDLVLAPGGGNIILNPRNTAGKIGVGISNPNYKLDVNGTVHSKEIKVDLEGWADFVFKDEYTLPRLEDIEKFIAENGHLEYIPTEEEVSKNGVEVGVMLKLLLQKVEELTLHAIKQQNEIEKLKQQNKIHLNN</sequence>
<organism evidence="3 4">
    <name type="scientific">Zunongwangia pacifica</name>
    <dbReference type="NCBI Taxonomy" id="2911062"/>
    <lineage>
        <taxon>Bacteria</taxon>
        <taxon>Pseudomonadati</taxon>
        <taxon>Bacteroidota</taxon>
        <taxon>Flavobacteriia</taxon>
        <taxon>Flavobacteriales</taxon>
        <taxon>Flavobacteriaceae</taxon>
        <taxon>Zunongwangia</taxon>
    </lineage>
</organism>
<feature type="signal peptide" evidence="2">
    <location>
        <begin position="1"/>
        <end position="19"/>
    </location>
</feature>
<feature type="chain" id="PRO_5040760922" description="Peptidase S74 domain-containing protein" evidence="2">
    <location>
        <begin position="20"/>
        <end position="208"/>
    </location>
</feature>
<evidence type="ECO:0008006" key="5">
    <source>
        <dbReference type="Google" id="ProtNLM"/>
    </source>
</evidence>
<accession>A0A9X2CR32</accession>
<evidence type="ECO:0000256" key="2">
    <source>
        <dbReference type="SAM" id="SignalP"/>
    </source>
</evidence>
<comment type="caution">
    <text evidence="3">The sequence shown here is derived from an EMBL/GenBank/DDBJ whole genome shotgun (WGS) entry which is preliminary data.</text>
</comment>
<protein>
    <recommendedName>
        <fullName evidence="5">Peptidase S74 domain-containing protein</fullName>
    </recommendedName>
</protein>
<dbReference type="EMBL" id="JAKHSK010000054">
    <property type="protein sequence ID" value="MCL6220757.1"/>
    <property type="molecule type" value="Genomic_DNA"/>
</dbReference>
<dbReference type="RefSeq" id="WP_249603442.1">
    <property type="nucleotide sequence ID" value="NZ_JAKHSK010000054.1"/>
</dbReference>
<evidence type="ECO:0000256" key="1">
    <source>
        <dbReference type="SAM" id="Coils"/>
    </source>
</evidence>
<evidence type="ECO:0000313" key="3">
    <source>
        <dbReference type="EMBL" id="MCL6220757.1"/>
    </source>
</evidence>
<dbReference type="Proteomes" id="UP001139521">
    <property type="component" value="Unassembled WGS sequence"/>
</dbReference>
<proteinExistence type="predicted"/>
<keyword evidence="2" id="KW-0732">Signal</keyword>
<reference evidence="3" key="1">
    <citation type="submission" date="2022-01" db="EMBL/GenBank/DDBJ databases">
        <title>Genome sequencing of Zunongwangia sp. M21534 genome.</title>
        <authorList>
            <person name="Chen Y."/>
            <person name="Dong C."/>
            <person name="Shao Z."/>
        </authorList>
    </citation>
    <scope>NUCLEOTIDE SEQUENCE</scope>
    <source>
        <strain evidence="3">MCCC M21534</strain>
    </source>
</reference>
<keyword evidence="1" id="KW-0175">Coiled coil</keyword>